<dbReference type="PANTHER" id="PTHR22936:SF69">
    <property type="entry name" value="RHOMBOID-LIKE PROTEIN"/>
    <property type="match status" value="1"/>
</dbReference>
<evidence type="ECO:0000256" key="8">
    <source>
        <dbReference type="ARBA" id="ARBA00022989"/>
    </source>
</evidence>
<dbReference type="Gene3D" id="1.20.1540.10">
    <property type="entry name" value="Rhomboid-like"/>
    <property type="match status" value="1"/>
</dbReference>
<comment type="catalytic activity">
    <reaction evidence="1 10">
        <text>Cleaves type-1 transmembrane domains using a catalytic dyad composed of serine and histidine that are contributed by different transmembrane domains.</text>
        <dbReference type="EC" id="3.4.21.105"/>
    </reaction>
</comment>
<dbReference type="GO" id="GO:0012505">
    <property type="term" value="C:endomembrane system"/>
    <property type="evidence" value="ECO:0007669"/>
    <property type="project" value="UniProtKB-ARBA"/>
</dbReference>
<dbReference type="InterPro" id="IPR035952">
    <property type="entry name" value="Rhomboid-like_sf"/>
</dbReference>
<reference evidence="13" key="1">
    <citation type="submission" date="2015-03" db="EMBL/GenBank/DDBJ databases">
        <title>A transcriptome of Araucaria cunninghamii, an australian fine timber species.</title>
        <authorList>
            <person name="Jing Yi C.J.Y."/>
            <person name="Yin San L.Y.S."/>
            <person name="Abdul Karim S.S."/>
            <person name="Wan Azmi N.N."/>
            <person name="Hercus R.R."/>
            <person name="Croft L.L."/>
        </authorList>
    </citation>
    <scope>NUCLEOTIDE SEQUENCE</scope>
    <source>
        <strain evidence="13">MI0301</strain>
        <tissue evidence="13">Leaf</tissue>
    </source>
</reference>
<dbReference type="PANTHER" id="PTHR22936">
    <property type="entry name" value="RHOMBOID-RELATED"/>
    <property type="match status" value="1"/>
</dbReference>
<sequence length="397" mass="44287">MEKQKSQSKTLGDMVDIERTGSMGKRRGEKLINPVTEEEEKEHPTAVFSYLEAENKKWKSWLIPLFVVANIAVFIATMAVNDCPKNSEDPHKCVLRFLGRMSFQPLKQNPLFGPSSITLEKMGGLEWSKVAKQHQGWRLITCMWLHAGVVHLLANMLSLIVIGIRLEQEFGFFKIGMIYALSGFGGSLLSALFIQSSISVGASGALFGLLGAMLSELITNWTMYANKVPALVTLIFIIITNLAVGLLPHVDNFAHIGGFLSGFLLGFVFLIRPQFGWVNHKKIPLGYEADTLIKSKHKPYQYVLWLSALILLIVGYAVGLSMLLHGVNANDHCSWCHYLSCVPTSKWSCKEKSVYCLSSQTETELSLTCQNDGKTRIYPFSNVSDDRIKELCTQLCT</sequence>
<evidence type="ECO:0000313" key="13">
    <source>
        <dbReference type="EMBL" id="JAG95844.1"/>
    </source>
</evidence>
<evidence type="ECO:0000256" key="3">
    <source>
        <dbReference type="ARBA" id="ARBA00009045"/>
    </source>
</evidence>
<proteinExistence type="inferred from homology"/>
<dbReference type="SUPFAM" id="SSF144091">
    <property type="entry name" value="Rhomboid-like"/>
    <property type="match status" value="1"/>
</dbReference>
<feature type="domain" description="Peptidase S54 rhomboid" evidence="12">
    <location>
        <begin position="134"/>
        <end position="270"/>
    </location>
</feature>
<dbReference type="Pfam" id="PF01694">
    <property type="entry name" value="Rhomboid"/>
    <property type="match status" value="1"/>
</dbReference>
<dbReference type="EMBL" id="GCKF01039375">
    <property type="protein sequence ID" value="JAG95844.1"/>
    <property type="molecule type" value="Transcribed_RNA"/>
</dbReference>
<evidence type="ECO:0000256" key="4">
    <source>
        <dbReference type="ARBA" id="ARBA00022670"/>
    </source>
</evidence>
<name>A0A0D6QZ60_ARACU</name>
<evidence type="ECO:0000256" key="7">
    <source>
        <dbReference type="ARBA" id="ARBA00022825"/>
    </source>
</evidence>
<feature type="transmembrane region" description="Helical" evidence="10">
    <location>
        <begin position="176"/>
        <end position="194"/>
    </location>
</feature>
<dbReference type="AlphaFoldDB" id="A0A0D6QZ60"/>
<protein>
    <recommendedName>
        <fullName evidence="10">RHOMBOID-like protein</fullName>
        <ecNumber evidence="10">3.4.21.105</ecNumber>
    </recommendedName>
</protein>
<feature type="transmembrane region" description="Helical" evidence="10">
    <location>
        <begin position="230"/>
        <end position="247"/>
    </location>
</feature>
<feature type="transmembrane region" description="Helical" evidence="10">
    <location>
        <begin position="143"/>
        <end position="164"/>
    </location>
</feature>
<feature type="transmembrane region" description="Helical" evidence="10">
    <location>
        <begin position="200"/>
        <end position="218"/>
    </location>
</feature>
<dbReference type="InterPro" id="IPR022764">
    <property type="entry name" value="Peptidase_S54_rhomboid_dom"/>
</dbReference>
<feature type="transmembrane region" description="Helical" evidence="10">
    <location>
        <begin position="302"/>
        <end position="324"/>
    </location>
</feature>
<evidence type="ECO:0000256" key="1">
    <source>
        <dbReference type="ARBA" id="ARBA00000156"/>
    </source>
</evidence>
<dbReference type="GO" id="GO:0005737">
    <property type="term" value="C:cytoplasm"/>
    <property type="evidence" value="ECO:0007669"/>
    <property type="project" value="UniProtKB-ARBA"/>
</dbReference>
<keyword evidence="5 10" id="KW-0812">Transmembrane</keyword>
<evidence type="ECO:0000256" key="2">
    <source>
        <dbReference type="ARBA" id="ARBA00004141"/>
    </source>
</evidence>
<dbReference type="FunFam" id="1.20.1540.10:FF:000019">
    <property type="entry name" value="RHOMBOID-like protein"/>
    <property type="match status" value="1"/>
</dbReference>
<evidence type="ECO:0000256" key="6">
    <source>
        <dbReference type="ARBA" id="ARBA00022801"/>
    </source>
</evidence>
<feature type="transmembrane region" description="Helical" evidence="10">
    <location>
        <begin position="253"/>
        <end position="271"/>
    </location>
</feature>
<dbReference type="InterPro" id="IPR002610">
    <property type="entry name" value="Peptidase_S54_rhomboid-like"/>
</dbReference>
<accession>A0A0D6QZ60</accession>
<keyword evidence="7 10" id="KW-0720">Serine protease</keyword>
<comment type="similarity">
    <text evidence="3 10">Belongs to the peptidase S54 family.</text>
</comment>
<dbReference type="EC" id="3.4.21.105" evidence="10"/>
<dbReference type="GO" id="GO:0016020">
    <property type="term" value="C:membrane"/>
    <property type="evidence" value="ECO:0007669"/>
    <property type="project" value="UniProtKB-SubCell"/>
</dbReference>
<evidence type="ECO:0000256" key="5">
    <source>
        <dbReference type="ARBA" id="ARBA00022692"/>
    </source>
</evidence>
<dbReference type="GO" id="GO:0004252">
    <property type="term" value="F:serine-type endopeptidase activity"/>
    <property type="evidence" value="ECO:0007669"/>
    <property type="project" value="InterPro"/>
</dbReference>
<comment type="function">
    <text evidence="10">Serine protease involved in intramembrane proteolysis.</text>
</comment>
<keyword evidence="8 10" id="KW-1133">Transmembrane helix</keyword>
<feature type="transmembrane region" description="Helical" evidence="10">
    <location>
        <begin position="61"/>
        <end position="80"/>
    </location>
</feature>
<comment type="subcellular location">
    <subcellularLocation>
        <location evidence="2 10">Membrane</location>
        <topology evidence="2 10">Multi-pass membrane protein</topology>
    </subcellularLocation>
</comment>
<feature type="region of interest" description="Disordered" evidence="11">
    <location>
        <begin position="1"/>
        <end position="31"/>
    </location>
</feature>
<evidence type="ECO:0000259" key="12">
    <source>
        <dbReference type="Pfam" id="PF01694"/>
    </source>
</evidence>
<keyword evidence="6 10" id="KW-0378">Hydrolase</keyword>
<keyword evidence="9 10" id="KW-0472">Membrane</keyword>
<evidence type="ECO:0000256" key="10">
    <source>
        <dbReference type="RuleBase" id="RU362115"/>
    </source>
</evidence>
<evidence type="ECO:0000256" key="9">
    <source>
        <dbReference type="ARBA" id="ARBA00023136"/>
    </source>
</evidence>
<dbReference type="GO" id="GO:0006508">
    <property type="term" value="P:proteolysis"/>
    <property type="evidence" value="ECO:0007669"/>
    <property type="project" value="UniProtKB-KW"/>
</dbReference>
<keyword evidence="4 10" id="KW-0645">Protease</keyword>
<organism evidence="13">
    <name type="scientific">Araucaria cunninghamii</name>
    <name type="common">Hoop pine</name>
    <name type="synonym">Moreton Bay pine</name>
    <dbReference type="NCBI Taxonomy" id="56994"/>
    <lineage>
        <taxon>Eukaryota</taxon>
        <taxon>Viridiplantae</taxon>
        <taxon>Streptophyta</taxon>
        <taxon>Embryophyta</taxon>
        <taxon>Tracheophyta</taxon>
        <taxon>Spermatophyta</taxon>
        <taxon>Pinopsida</taxon>
        <taxon>Pinidae</taxon>
        <taxon>Conifers II</taxon>
        <taxon>Araucariales</taxon>
        <taxon>Araucariaceae</taxon>
        <taxon>Araucaria</taxon>
    </lineage>
</organism>
<evidence type="ECO:0000256" key="11">
    <source>
        <dbReference type="SAM" id="MobiDB-lite"/>
    </source>
</evidence>